<keyword evidence="4" id="KW-1185">Reference proteome</keyword>
<sequence length="99" mass="10004">MATANMMPAVAPQPAAGPPAPMPGPPMPPPQAPGAQQLLPGPPPPDSGELTPDGRKAKRELSQSKRAAQNRAAQVSEAVVHAGLSGSARRAISRSSSSR</sequence>
<feature type="region of interest" description="Disordered" evidence="1">
    <location>
        <begin position="1"/>
        <end position="74"/>
    </location>
</feature>
<proteinExistence type="predicted"/>
<dbReference type="EnsemblFungi" id="MAPG_01806T0">
    <property type="protein sequence ID" value="MAPG_01806T0"/>
    <property type="gene ID" value="MAPG_01806"/>
</dbReference>
<accession>A0A0C4DPN5</accession>
<reference evidence="2" key="3">
    <citation type="submission" date="2011-03" db="EMBL/GenBank/DDBJ databases">
        <title>Annotation of Magnaporthe poae ATCC 64411.</title>
        <authorList>
            <person name="Ma L.-J."/>
            <person name="Dead R."/>
            <person name="Young S.K."/>
            <person name="Zeng Q."/>
            <person name="Gargeya S."/>
            <person name="Fitzgerald M."/>
            <person name="Haas B."/>
            <person name="Abouelleil A."/>
            <person name="Alvarado L."/>
            <person name="Arachchi H.M."/>
            <person name="Berlin A."/>
            <person name="Brown A."/>
            <person name="Chapman S.B."/>
            <person name="Chen Z."/>
            <person name="Dunbar C."/>
            <person name="Freedman E."/>
            <person name="Gearin G."/>
            <person name="Gellesch M."/>
            <person name="Goldberg J."/>
            <person name="Griggs A."/>
            <person name="Gujja S."/>
            <person name="Heiman D."/>
            <person name="Howarth C."/>
            <person name="Larson L."/>
            <person name="Lui A."/>
            <person name="MacDonald P.J.P."/>
            <person name="Mehta T."/>
            <person name="Montmayeur A."/>
            <person name="Murphy C."/>
            <person name="Neiman D."/>
            <person name="Pearson M."/>
            <person name="Priest M."/>
            <person name="Roberts A."/>
            <person name="Saif S."/>
            <person name="Shea T."/>
            <person name="Shenoy N."/>
            <person name="Sisk P."/>
            <person name="Stolte C."/>
            <person name="Sykes S."/>
            <person name="Yandava C."/>
            <person name="Wortman J."/>
            <person name="Nusbaum C."/>
            <person name="Birren B."/>
        </authorList>
    </citation>
    <scope>NUCLEOTIDE SEQUENCE</scope>
    <source>
        <strain evidence="2">ATCC 64411</strain>
    </source>
</reference>
<feature type="compositionally biased region" description="Polar residues" evidence="1">
    <location>
        <begin position="64"/>
        <end position="73"/>
    </location>
</feature>
<dbReference type="Proteomes" id="UP000011715">
    <property type="component" value="Unassembled WGS sequence"/>
</dbReference>
<feature type="compositionally biased region" description="Low complexity" evidence="1">
    <location>
        <begin position="1"/>
        <end position="14"/>
    </location>
</feature>
<dbReference type="AlphaFoldDB" id="A0A0C4DPN5"/>
<reference evidence="4" key="1">
    <citation type="submission" date="2010-05" db="EMBL/GenBank/DDBJ databases">
        <title>The genome sequence of Magnaporthe poae strain ATCC 64411.</title>
        <authorList>
            <person name="Ma L.-J."/>
            <person name="Dead R."/>
            <person name="Young S."/>
            <person name="Zeng Q."/>
            <person name="Koehrsen M."/>
            <person name="Alvarado L."/>
            <person name="Berlin A."/>
            <person name="Chapman S.B."/>
            <person name="Chen Z."/>
            <person name="Freedman E."/>
            <person name="Gellesch M."/>
            <person name="Goldberg J."/>
            <person name="Griggs A."/>
            <person name="Gujja S."/>
            <person name="Heilman E.R."/>
            <person name="Heiman D."/>
            <person name="Hepburn T."/>
            <person name="Howarth C."/>
            <person name="Jen D."/>
            <person name="Larson L."/>
            <person name="Mehta T."/>
            <person name="Neiman D."/>
            <person name="Pearson M."/>
            <person name="Roberts A."/>
            <person name="Saif S."/>
            <person name="Shea T."/>
            <person name="Shenoy N."/>
            <person name="Sisk P."/>
            <person name="Stolte C."/>
            <person name="Sykes S."/>
            <person name="Walk T."/>
            <person name="White J."/>
            <person name="Yandava C."/>
            <person name="Haas B."/>
            <person name="Nusbaum C."/>
            <person name="Birren B."/>
        </authorList>
    </citation>
    <scope>NUCLEOTIDE SEQUENCE [LARGE SCALE GENOMIC DNA]</scope>
    <source>
        <strain evidence="4">ATCC 64411 / 73-15</strain>
    </source>
</reference>
<dbReference type="EMBL" id="ADBL01000443">
    <property type="status" value="NOT_ANNOTATED_CDS"/>
    <property type="molecule type" value="Genomic_DNA"/>
</dbReference>
<evidence type="ECO:0000256" key="1">
    <source>
        <dbReference type="SAM" id="MobiDB-lite"/>
    </source>
</evidence>
<reference evidence="2" key="2">
    <citation type="submission" date="2010-05" db="EMBL/GenBank/DDBJ databases">
        <title>The Genome Sequence of Magnaporthe poae strain ATCC 64411.</title>
        <authorList>
            <consortium name="The Broad Institute Genome Sequencing Platform"/>
            <consortium name="Broad Institute Genome Sequencing Center for Infectious Disease"/>
            <person name="Ma L.-J."/>
            <person name="Dead R."/>
            <person name="Young S."/>
            <person name="Zeng Q."/>
            <person name="Koehrsen M."/>
            <person name="Alvarado L."/>
            <person name="Berlin A."/>
            <person name="Chapman S.B."/>
            <person name="Chen Z."/>
            <person name="Freedman E."/>
            <person name="Gellesch M."/>
            <person name="Goldberg J."/>
            <person name="Griggs A."/>
            <person name="Gujja S."/>
            <person name="Heilman E.R."/>
            <person name="Heiman D."/>
            <person name="Hepburn T."/>
            <person name="Howarth C."/>
            <person name="Jen D."/>
            <person name="Larson L."/>
            <person name="Mehta T."/>
            <person name="Neiman D."/>
            <person name="Pearson M."/>
            <person name="Roberts A."/>
            <person name="Saif S."/>
            <person name="Shea T."/>
            <person name="Shenoy N."/>
            <person name="Sisk P."/>
            <person name="Stolte C."/>
            <person name="Sykes S."/>
            <person name="Walk T."/>
            <person name="White J."/>
            <person name="Yandava C."/>
            <person name="Haas B."/>
            <person name="Nusbaum C."/>
            <person name="Birren B."/>
        </authorList>
    </citation>
    <scope>NUCLEOTIDE SEQUENCE</scope>
    <source>
        <strain evidence="2">ATCC 64411</strain>
    </source>
</reference>
<evidence type="ECO:0000313" key="3">
    <source>
        <dbReference type="EnsemblFungi" id="MAPG_01806T0"/>
    </source>
</evidence>
<dbReference type="OrthoDB" id="2593073at2759"/>
<feature type="compositionally biased region" description="Pro residues" evidence="1">
    <location>
        <begin position="15"/>
        <end position="32"/>
    </location>
</feature>
<name>A0A0C4DPN5_MAGP6</name>
<gene>
    <name evidence="2" type="ORF">MAPG_01806</name>
</gene>
<protein>
    <submittedName>
        <fullName evidence="2 3">Uncharacterized protein</fullName>
    </submittedName>
</protein>
<reference evidence="3" key="5">
    <citation type="submission" date="2015-06" db="UniProtKB">
        <authorList>
            <consortium name="EnsemblFungi"/>
        </authorList>
    </citation>
    <scope>IDENTIFICATION</scope>
    <source>
        <strain evidence="3">ATCC 64411</strain>
    </source>
</reference>
<feature type="compositionally biased region" description="Basic and acidic residues" evidence="1">
    <location>
        <begin position="52"/>
        <end position="63"/>
    </location>
</feature>
<dbReference type="VEuPathDB" id="FungiDB:MAPG_01806"/>
<reference evidence="3" key="4">
    <citation type="journal article" date="2015" name="G3 (Bethesda)">
        <title>Genome sequences of three phytopathogenic species of the Magnaporthaceae family of fungi.</title>
        <authorList>
            <person name="Okagaki L.H."/>
            <person name="Nunes C.C."/>
            <person name="Sailsbery J."/>
            <person name="Clay B."/>
            <person name="Brown D."/>
            <person name="John T."/>
            <person name="Oh Y."/>
            <person name="Young N."/>
            <person name="Fitzgerald M."/>
            <person name="Haas B.J."/>
            <person name="Zeng Q."/>
            <person name="Young S."/>
            <person name="Adiconis X."/>
            <person name="Fan L."/>
            <person name="Levin J.Z."/>
            <person name="Mitchell T.K."/>
            <person name="Okubara P.A."/>
            <person name="Farman M.L."/>
            <person name="Kohn L.M."/>
            <person name="Birren B."/>
            <person name="Ma L.-J."/>
            <person name="Dean R.A."/>
        </authorList>
    </citation>
    <scope>NUCLEOTIDE SEQUENCE</scope>
    <source>
        <strain evidence="3">ATCC 64411 / 73-15</strain>
    </source>
</reference>
<dbReference type="EMBL" id="GL876966">
    <property type="protein sequence ID" value="KLU82737.1"/>
    <property type="molecule type" value="Genomic_DNA"/>
</dbReference>
<evidence type="ECO:0000313" key="4">
    <source>
        <dbReference type="Proteomes" id="UP000011715"/>
    </source>
</evidence>
<organism evidence="3 4">
    <name type="scientific">Magnaporthiopsis poae (strain ATCC 64411 / 73-15)</name>
    <name type="common">Kentucky bluegrass fungus</name>
    <name type="synonym">Magnaporthe poae</name>
    <dbReference type="NCBI Taxonomy" id="644358"/>
    <lineage>
        <taxon>Eukaryota</taxon>
        <taxon>Fungi</taxon>
        <taxon>Dikarya</taxon>
        <taxon>Ascomycota</taxon>
        <taxon>Pezizomycotina</taxon>
        <taxon>Sordariomycetes</taxon>
        <taxon>Sordariomycetidae</taxon>
        <taxon>Magnaporthales</taxon>
        <taxon>Magnaporthaceae</taxon>
        <taxon>Magnaporthiopsis</taxon>
    </lineage>
</organism>
<evidence type="ECO:0000313" key="2">
    <source>
        <dbReference type="EMBL" id="KLU82737.1"/>
    </source>
</evidence>